<evidence type="ECO:0000313" key="4">
    <source>
        <dbReference type="EMBL" id="TBM27377.1"/>
    </source>
</evidence>
<name>A0A4Q9EKU1_9GAMM</name>
<evidence type="ECO:0000313" key="5">
    <source>
        <dbReference type="Proteomes" id="UP000293380"/>
    </source>
</evidence>
<dbReference type="EMBL" id="SITD01000053">
    <property type="protein sequence ID" value="TBM26674.1"/>
    <property type="molecule type" value="Genomic_DNA"/>
</dbReference>
<evidence type="ECO:0000313" key="1">
    <source>
        <dbReference type="EMBL" id="TBM26649.1"/>
    </source>
</evidence>
<dbReference type="EMBL" id="SITD01000055">
    <property type="protein sequence ID" value="TBM26649.1"/>
    <property type="molecule type" value="Genomic_DNA"/>
</dbReference>
<evidence type="ECO:0000313" key="3">
    <source>
        <dbReference type="EMBL" id="TBM26674.1"/>
    </source>
</evidence>
<evidence type="ECO:0000313" key="2">
    <source>
        <dbReference type="EMBL" id="TBM26655.1"/>
    </source>
</evidence>
<dbReference type="RefSeq" id="WP_070713760.1">
    <property type="nucleotide sequence ID" value="NZ_CATYOV010000017.1"/>
</dbReference>
<dbReference type="AlphaFoldDB" id="A0A4Q9EKU1"/>
<dbReference type="EMBL" id="SITD01000054">
    <property type="protein sequence ID" value="TBM26655.1"/>
    <property type="molecule type" value="Genomic_DNA"/>
</dbReference>
<accession>A0A4Q9EKU1</accession>
<organism evidence="1 5">
    <name type="scientific">Hafnia paralvei</name>
    <dbReference type="NCBI Taxonomy" id="546367"/>
    <lineage>
        <taxon>Bacteria</taxon>
        <taxon>Pseudomonadati</taxon>
        <taxon>Pseudomonadota</taxon>
        <taxon>Gammaproteobacteria</taxon>
        <taxon>Enterobacterales</taxon>
        <taxon>Hafniaceae</taxon>
        <taxon>Hafnia</taxon>
    </lineage>
</organism>
<dbReference type="Proteomes" id="UP000293380">
    <property type="component" value="Unassembled WGS sequence"/>
</dbReference>
<reference evidence="1 5" key="1">
    <citation type="submission" date="2019-02" db="EMBL/GenBank/DDBJ databases">
        <title>Comparative genomic analysis of the Hafnia genus genomes.</title>
        <authorList>
            <person name="Zhiqiu Y."/>
            <person name="Chao Y."/>
            <person name="Yuhui D."/>
            <person name="Di H."/>
            <person name="Bin L."/>
        </authorList>
    </citation>
    <scope>NUCLEOTIDE SEQUENCE [LARGE SCALE GENOMIC DNA]</scope>
    <source>
        <strain evidence="1 5">PCM_1194</strain>
    </source>
</reference>
<protein>
    <submittedName>
        <fullName evidence="1">Uncharacterized protein</fullName>
    </submittedName>
</protein>
<sequence length="99" mass="10430">MGSYGVFAYNAKGVETSAIDGRSFFLDSIGISGANANGSKSYPSVNLNIYKLTYAISGSGGSAGAYIHAKINGNKITWNSVVQDAKYITGYIFVCLVEI</sequence>
<proteinExistence type="predicted"/>
<dbReference type="EMBL" id="SITD01000049">
    <property type="protein sequence ID" value="TBM27377.1"/>
    <property type="molecule type" value="Genomic_DNA"/>
</dbReference>
<comment type="caution">
    <text evidence="1">The sequence shown here is derived from an EMBL/GenBank/DDBJ whole genome shotgun (WGS) entry which is preliminary data.</text>
</comment>
<gene>
    <name evidence="4" type="ORF">EYY89_10000</name>
    <name evidence="3" type="ORF">EYY89_10650</name>
    <name evidence="2" type="ORF">EYY89_10680</name>
    <name evidence="1" type="ORF">EYY89_10785</name>
</gene>